<evidence type="ECO:0000259" key="2">
    <source>
        <dbReference type="PROSITE" id="PS51677"/>
    </source>
</evidence>
<dbReference type="Gene3D" id="3.20.20.370">
    <property type="entry name" value="Glycoside hydrolase/deacetylase"/>
    <property type="match status" value="1"/>
</dbReference>
<sequence>EIILKNRNTGSIMEQVKKQTCPGSIILMHDIHQTTINALPSVIEYLQKNGYTLITVTRRHTLFVSVVITPAGTIILCCLSAVNSCCV</sequence>
<feature type="transmembrane region" description="Helical" evidence="1">
    <location>
        <begin position="62"/>
        <end position="82"/>
    </location>
</feature>
<proteinExistence type="predicted"/>
<dbReference type="GO" id="GO:0005975">
    <property type="term" value="P:carbohydrate metabolic process"/>
    <property type="evidence" value="ECO:0007669"/>
    <property type="project" value="InterPro"/>
</dbReference>
<gene>
    <name evidence="3" type="ORF">Q604_UNBC16945G0001</name>
</gene>
<feature type="domain" description="NodB homology" evidence="2">
    <location>
        <begin position="1"/>
        <end position="54"/>
    </location>
</feature>
<protein>
    <submittedName>
        <fullName evidence="3">Polysaccharide deacetylase</fullName>
    </submittedName>
</protein>
<keyword evidence="1" id="KW-0472">Membrane</keyword>
<reference evidence="3" key="1">
    <citation type="submission" date="2013-12" db="EMBL/GenBank/DDBJ databases">
        <title>A Varibaculum cambriense genome reconstructed from a premature infant gut community with otherwise low bacterial novelty that shifts toward anaerobic metabolism during the third week of life.</title>
        <authorList>
            <person name="Brown C.T."/>
            <person name="Sharon I."/>
            <person name="Thomas B.C."/>
            <person name="Castelle C.J."/>
            <person name="Morowitz M.J."/>
            <person name="Banfield J.F."/>
        </authorList>
    </citation>
    <scope>NUCLEOTIDE SEQUENCE</scope>
</reference>
<accession>W1XBL2</accession>
<dbReference type="AlphaFoldDB" id="W1XBL2"/>
<dbReference type="PROSITE" id="PS51677">
    <property type="entry name" value="NODB"/>
    <property type="match status" value="1"/>
</dbReference>
<feature type="non-terminal residue" evidence="3">
    <location>
        <position position="87"/>
    </location>
</feature>
<feature type="non-terminal residue" evidence="3">
    <location>
        <position position="1"/>
    </location>
</feature>
<name>W1XBL2_9ZZZZ</name>
<evidence type="ECO:0000313" key="3">
    <source>
        <dbReference type="EMBL" id="ETJ27521.1"/>
    </source>
</evidence>
<keyword evidence="1" id="KW-1133">Transmembrane helix</keyword>
<comment type="caution">
    <text evidence="3">The sequence shown here is derived from an EMBL/GenBank/DDBJ whole genome shotgun (WGS) entry which is preliminary data.</text>
</comment>
<evidence type="ECO:0000256" key="1">
    <source>
        <dbReference type="SAM" id="Phobius"/>
    </source>
</evidence>
<organism evidence="3">
    <name type="scientific">human gut metagenome</name>
    <dbReference type="NCBI Taxonomy" id="408170"/>
    <lineage>
        <taxon>unclassified sequences</taxon>
        <taxon>metagenomes</taxon>
        <taxon>organismal metagenomes</taxon>
    </lineage>
</organism>
<dbReference type="SUPFAM" id="SSF88713">
    <property type="entry name" value="Glycoside hydrolase/deacetylase"/>
    <property type="match status" value="1"/>
</dbReference>
<dbReference type="EMBL" id="AZMM01016945">
    <property type="protein sequence ID" value="ETJ27521.1"/>
    <property type="molecule type" value="Genomic_DNA"/>
</dbReference>
<dbReference type="GO" id="GO:0016810">
    <property type="term" value="F:hydrolase activity, acting on carbon-nitrogen (but not peptide) bonds"/>
    <property type="evidence" value="ECO:0007669"/>
    <property type="project" value="InterPro"/>
</dbReference>
<dbReference type="InterPro" id="IPR002509">
    <property type="entry name" value="NODB_dom"/>
</dbReference>
<dbReference type="InterPro" id="IPR011330">
    <property type="entry name" value="Glyco_hydro/deAcase_b/a-brl"/>
</dbReference>
<keyword evidence="1" id="KW-0812">Transmembrane</keyword>